<dbReference type="PANTHER" id="PTHR47221:SF6">
    <property type="entry name" value="FIBRINOGEN ALPHA CHAIN"/>
    <property type="match status" value="1"/>
</dbReference>
<keyword evidence="4" id="KW-0175">Coiled coil</keyword>
<protein>
    <submittedName>
        <fullName evidence="7">Fibrinogen C-terminal domain-containing protein</fullName>
    </submittedName>
</protein>
<dbReference type="InterPro" id="IPR002181">
    <property type="entry name" value="Fibrinogen_a/b/g_C_dom"/>
</dbReference>
<dbReference type="VEuPathDB" id="VectorBase:AATE008612"/>
<keyword evidence="3" id="KW-0732">Signal</keyword>
<dbReference type="InterPro" id="IPR037579">
    <property type="entry name" value="FIB_ANG-like"/>
</dbReference>
<dbReference type="InterPro" id="IPR014716">
    <property type="entry name" value="Fibrinogen_a/b/g_C_1"/>
</dbReference>
<evidence type="ECO:0000256" key="5">
    <source>
        <dbReference type="ARBA" id="ARBA00023157"/>
    </source>
</evidence>
<keyword evidence="5" id="KW-1015">Disulfide bond</keyword>
<dbReference type="SUPFAM" id="SSF56496">
    <property type="entry name" value="Fibrinogen C-terminal domain-like"/>
    <property type="match status" value="1"/>
</dbReference>
<evidence type="ECO:0000256" key="6">
    <source>
        <dbReference type="ARBA" id="ARBA00023180"/>
    </source>
</evidence>
<dbReference type="Pfam" id="PF00147">
    <property type="entry name" value="Fibrinogen_C"/>
    <property type="match status" value="1"/>
</dbReference>
<sequence length="190" mass="21634">MSVAMSEQTEAIAQSQDQQDNVSRSLLWAISRLDQATTDDLEPFAALCEQAKFGGGWLVIQHRFDGSVNFLRNWTDYRDGFGSVEREFWLGLERLHQLTSQRTYELLIELEDFAGQHSYVRYKQFEIGSEAEQYSLKQLGAWSGTAKDAMSDVKGMKFTTADSDNDKIKENCAVIRSGGWWYKDCSAAQM</sequence>
<name>A0A182IZT1_ANOAO</name>
<organism evidence="7">
    <name type="scientific">Anopheles atroparvus</name>
    <name type="common">European mosquito</name>
    <dbReference type="NCBI Taxonomy" id="41427"/>
    <lineage>
        <taxon>Eukaryota</taxon>
        <taxon>Metazoa</taxon>
        <taxon>Ecdysozoa</taxon>
        <taxon>Arthropoda</taxon>
        <taxon>Hexapoda</taxon>
        <taxon>Insecta</taxon>
        <taxon>Pterygota</taxon>
        <taxon>Neoptera</taxon>
        <taxon>Endopterygota</taxon>
        <taxon>Diptera</taxon>
        <taxon>Nematocera</taxon>
        <taxon>Culicoidea</taxon>
        <taxon>Culicidae</taxon>
        <taxon>Anophelinae</taxon>
        <taxon>Anopheles</taxon>
    </lineage>
</organism>
<dbReference type="Gene3D" id="3.90.215.10">
    <property type="entry name" value="Gamma Fibrinogen, chain A, domain 1"/>
    <property type="match status" value="1"/>
</dbReference>
<dbReference type="EnsemblMetazoa" id="AATE008612-RA">
    <property type="protein sequence ID" value="AATE008612-PA.1"/>
    <property type="gene ID" value="AATE008612"/>
</dbReference>
<dbReference type="AlphaFoldDB" id="A0A182IZT1"/>
<accession>A0A182IZT1</accession>
<dbReference type="InterPro" id="IPR036056">
    <property type="entry name" value="Fibrinogen-like_C"/>
</dbReference>
<proteinExistence type="predicted"/>
<evidence type="ECO:0000256" key="2">
    <source>
        <dbReference type="ARBA" id="ARBA00022525"/>
    </source>
</evidence>
<dbReference type="STRING" id="41427.A0A182IZT1"/>
<dbReference type="CDD" id="cd00087">
    <property type="entry name" value="FReD"/>
    <property type="match status" value="1"/>
</dbReference>
<keyword evidence="2" id="KW-0964">Secreted</keyword>
<evidence type="ECO:0000313" key="7">
    <source>
        <dbReference type="EnsemblMetazoa" id="AATE008612-PA.1"/>
    </source>
</evidence>
<dbReference type="SMART" id="SM00186">
    <property type="entry name" value="FBG"/>
    <property type="match status" value="1"/>
</dbReference>
<evidence type="ECO:0000256" key="1">
    <source>
        <dbReference type="ARBA" id="ARBA00004613"/>
    </source>
</evidence>
<evidence type="ECO:0000256" key="4">
    <source>
        <dbReference type="ARBA" id="ARBA00023054"/>
    </source>
</evidence>
<evidence type="ECO:0000256" key="3">
    <source>
        <dbReference type="ARBA" id="ARBA00022729"/>
    </source>
</evidence>
<reference evidence="7" key="1">
    <citation type="submission" date="2022-08" db="UniProtKB">
        <authorList>
            <consortium name="EnsemblMetazoa"/>
        </authorList>
    </citation>
    <scope>IDENTIFICATION</scope>
    <source>
        <strain evidence="7">EBRO</strain>
    </source>
</reference>
<dbReference type="PROSITE" id="PS51406">
    <property type="entry name" value="FIBRINOGEN_C_2"/>
    <property type="match status" value="1"/>
</dbReference>
<dbReference type="PANTHER" id="PTHR47221">
    <property type="entry name" value="FIBRINOGEN ALPHA CHAIN"/>
    <property type="match status" value="1"/>
</dbReference>
<keyword evidence="6" id="KW-0325">Glycoprotein</keyword>
<dbReference type="GO" id="GO:0005576">
    <property type="term" value="C:extracellular region"/>
    <property type="evidence" value="ECO:0007669"/>
    <property type="project" value="UniProtKB-SubCell"/>
</dbReference>
<comment type="subcellular location">
    <subcellularLocation>
        <location evidence="1">Secreted</location>
    </subcellularLocation>
</comment>